<dbReference type="InterPro" id="IPR001452">
    <property type="entry name" value="SH3_domain"/>
</dbReference>
<dbReference type="Gene3D" id="2.30.30.40">
    <property type="entry name" value="SH3 Domains"/>
    <property type="match status" value="1"/>
</dbReference>
<dbReference type="GO" id="GO:0043332">
    <property type="term" value="C:mating projection tip"/>
    <property type="evidence" value="ECO:0007669"/>
    <property type="project" value="TreeGrafter"/>
</dbReference>
<dbReference type="GO" id="GO:0030479">
    <property type="term" value="C:actin cortical patch"/>
    <property type="evidence" value="ECO:0007669"/>
    <property type="project" value="TreeGrafter"/>
</dbReference>
<evidence type="ECO:0000259" key="5">
    <source>
        <dbReference type="PROSITE" id="PS50002"/>
    </source>
</evidence>
<reference evidence="8 10" key="2">
    <citation type="submission" date="2023-09" db="EMBL/GenBank/DDBJ databases">
        <title>Complete-Gapless Cercospora beticola genome.</title>
        <authorList>
            <person name="Wyatt N.A."/>
            <person name="Spanner R.E."/>
            <person name="Bolton M.D."/>
        </authorList>
    </citation>
    <scope>NUCLEOTIDE SEQUENCE [LARGE SCALE GENOMIC DNA]</scope>
    <source>
        <strain evidence="8">Cb09-40</strain>
    </source>
</reference>
<dbReference type="OrthoDB" id="10255128at2759"/>
<proteinExistence type="predicted"/>
<gene>
    <name evidence="7" type="ORF">CB0940_08797</name>
    <name evidence="8" type="ORF">RHO25_010035</name>
</gene>
<feature type="compositionally biased region" description="Low complexity" evidence="4">
    <location>
        <begin position="455"/>
        <end position="469"/>
    </location>
</feature>
<feature type="domain" description="BAR" evidence="6">
    <location>
        <begin position="8"/>
        <end position="244"/>
    </location>
</feature>
<evidence type="ECO:0000256" key="1">
    <source>
        <dbReference type="ARBA" id="ARBA00022443"/>
    </source>
</evidence>
<keyword evidence="3" id="KW-0175">Coiled coil</keyword>
<dbReference type="PRINTS" id="PR00452">
    <property type="entry name" value="SH3DOMAIN"/>
</dbReference>
<dbReference type="Gene3D" id="1.20.1270.60">
    <property type="entry name" value="Arfaptin homology (AH) domain/BAR domain"/>
    <property type="match status" value="1"/>
</dbReference>
<dbReference type="FunFam" id="2.30.30.40:FF:000100">
    <property type="entry name" value="SH3 domain-containing YSC84-like protein 1"/>
    <property type="match status" value="1"/>
</dbReference>
<dbReference type="GO" id="GO:0008289">
    <property type="term" value="F:lipid binding"/>
    <property type="evidence" value="ECO:0007669"/>
    <property type="project" value="TreeGrafter"/>
</dbReference>
<feature type="domain" description="SH3" evidence="5">
    <location>
        <begin position="486"/>
        <end position="544"/>
    </location>
</feature>
<evidence type="ECO:0000313" key="8">
    <source>
        <dbReference type="EMBL" id="WPB05383.1"/>
    </source>
</evidence>
<keyword evidence="1 2" id="KW-0728">SH3 domain</keyword>
<dbReference type="PROSITE" id="PS50002">
    <property type="entry name" value="SH3"/>
    <property type="match status" value="1"/>
</dbReference>
<feature type="region of interest" description="Disordered" evidence="4">
    <location>
        <begin position="71"/>
        <end position="91"/>
    </location>
</feature>
<organism evidence="7 9">
    <name type="scientific">Cercospora beticola</name>
    <name type="common">Sugarbeet leaf spot fungus</name>
    <dbReference type="NCBI Taxonomy" id="122368"/>
    <lineage>
        <taxon>Eukaryota</taxon>
        <taxon>Fungi</taxon>
        <taxon>Dikarya</taxon>
        <taxon>Ascomycota</taxon>
        <taxon>Pezizomycotina</taxon>
        <taxon>Dothideomycetes</taxon>
        <taxon>Dothideomycetidae</taxon>
        <taxon>Mycosphaerellales</taxon>
        <taxon>Mycosphaerellaceae</taxon>
        <taxon>Cercospora</taxon>
    </lineage>
</organism>
<evidence type="ECO:0000313" key="7">
    <source>
        <dbReference type="EMBL" id="PIA94260.1"/>
    </source>
</evidence>
<protein>
    <submittedName>
        <fullName evidence="7">SH3 domain-containing</fullName>
    </submittedName>
</protein>
<dbReference type="Pfam" id="PF14604">
    <property type="entry name" value="SH3_9"/>
    <property type="match status" value="1"/>
</dbReference>
<dbReference type="Pfam" id="PF03114">
    <property type="entry name" value="BAR"/>
    <property type="match status" value="1"/>
</dbReference>
<dbReference type="InterPro" id="IPR027267">
    <property type="entry name" value="AH/BAR_dom_sf"/>
</dbReference>
<dbReference type="GO" id="GO:0051666">
    <property type="term" value="P:actin cortical patch localization"/>
    <property type="evidence" value="ECO:0007669"/>
    <property type="project" value="InterPro"/>
</dbReference>
<dbReference type="InterPro" id="IPR036028">
    <property type="entry name" value="SH3-like_dom_sf"/>
</dbReference>
<evidence type="ECO:0000259" key="6">
    <source>
        <dbReference type="PROSITE" id="PS51021"/>
    </source>
</evidence>
<accession>A0A2G5HP00</accession>
<dbReference type="PROSITE" id="PS51021">
    <property type="entry name" value="BAR"/>
    <property type="match status" value="1"/>
</dbReference>
<dbReference type="AlphaFoldDB" id="A0A2G5HP00"/>
<dbReference type="PANTHER" id="PTHR47174">
    <property type="entry name" value="BRIDGING INTEGRATOR 3"/>
    <property type="match status" value="1"/>
</dbReference>
<dbReference type="GO" id="GO:0006897">
    <property type="term" value="P:endocytosis"/>
    <property type="evidence" value="ECO:0007669"/>
    <property type="project" value="InterPro"/>
</dbReference>
<dbReference type="EMBL" id="CP134189">
    <property type="protein sequence ID" value="WPB05383.1"/>
    <property type="molecule type" value="Genomic_DNA"/>
</dbReference>
<evidence type="ECO:0000256" key="2">
    <source>
        <dbReference type="PROSITE-ProRule" id="PRU00192"/>
    </source>
</evidence>
<name>A0A2G5HP00_CERBT</name>
<feature type="coiled-coil region" evidence="3">
    <location>
        <begin position="164"/>
        <end position="193"/>
    </location>
</feature>
<dbReference type="Proteomes" id="UP001302367">
    <property type="component" value="Chromosome 6"/>
</dbReference>
<dbReference type="EMBL" id="LKMD01000104">
    <property type="protein sequence ID" value="PIA94260.1"/>
    <property type="molecule type" value="Genomic_DNA"/>
</dbReference>
<evidence type="ECO:0000256" key="3">
    <source>
        <dbReference type="SAM" id="Coils"/>
    </source>
</evidence>
<dbReference type="PRINTS" id="PR00499">
    <property type="entry name" value="P67PHOX"/>
</dbReference>
<dbReference type="GO" id="GO:1990528">
    <property type="term" value="C:Rvs161p-Rvs167p complex"/>
    <property type="evidence" value="ECO:0007669"/>
    <property type="project" value="TreeGrafter"/>
</dbReference>
<reference evidence="7 9" key="1">
    <citation type="submission" date="2015-10" db="EMBL/GenBank/DDBJ databases">
        <title>The cercosporin biosynthetic gene cluster was horizontally transferred to several fungal lineages and shown to be expanded in Cercospora beticola based on microsynteny with recipient genomes.</title>
        <authorList>
            <person name="De Jonge R."/>
            <person name="Ebert M.K."/>
            <person name="Suttle J.C."/>
            <person name="Jurick Ii W.M."/>
            <person name="Secor G.A."/>
            <person name="Thomma B.P."/>
            <person name="Van De Peer Y."/>
            <person name="Bolton M.D."/>
        </authorList>
    </citation>
    <scope>NUCLEOTIDE SEQUENCE [LARGE SCALE GENOMIC DNA]</scope>
    <source>
        <strain evidence="7 9">09-40</strain>
    </source>
</reference>
<sequence length="544" mass="59952">MFKTVQRTAHKVGSKRSADQQDVGSVIAEFKATDDMLLRLEKDITIWRNGWEEILKYQYDASEAFASIYKPIEPPPEPTTNRSPPVQTPHEQMQKCLGLQKMYSELKADLKQEIGMIDNKIVRPVKEAKAATKSLQKTMKHRENMKVDFERFLSRAEHARRKEVKTMKEEAALAKHEADLQQAQIDYQTADDQIKQYFPPVIEAIQALLPFLLTAQIEIQTTLVGQLYTSLDAYCRQQGIPSPAPSDGEIVSVWDSEFSSLRKEWESHSELLRGGKAIHLAMNTPTAEHTYTGLGIRTKSSALVSRGKASMPGKSAPPVPRPAGSSNGTSPRPQQITYPGAEQEEEDAPPKPPRPGAMPSPSPKFGASPLPSPGIPSNKPRMPSTTANGYPADRKSPGGLMPTYPSQAPPAYTESQASTSSAHYVTPPNALSRVSSHNDYFSTVNTGMPHLNRQKSSQSIGASVASIAAAKKKPPPPVPAKRIGSAPMLYVTALYDFEGQTPEDLPFREGDRIKVIKKTESTDDWWEGELNGRKGSFPANYVHL</sequence>
<dbReference type="GO" id="GO:0031097">
    <property type="term" value="C:medial cortex"/>
    <property type="evidence" value="ECO:0007669"/>
    <property type="project" value="TreeGrafter"/>
</dbReference>
<evidence type="ECO:0000313" key="10">
    <source>
        <dbReference type="Proteomes" id="UP001302367"/>
    </source>
</evidence>
<feature type="region of interest" description="Disordered" evidence="4">
    <location>
        <begin position="304"/>
        <end position="424"/>
    </location>
</feature>
<dbReference type="Proteomes" id="UP000230605">
    <property type="component" value="Chromosome 6"/>
</dbReference>
<feature type="region of interest" description="Disordered" evidence="4">
    <location>
        <begin position="447"/>
        <end position="483"/>
    </location>
</feature>
<dbReference type="SUPFAM" id="SSF103657">
    <property type="entry name" value="BAR/IMD domain-like"/>
    <property type="match status" value="1"/>
</dbReference>
<feature type="compositionally biased region" description="Pro residues" evidence="4">
    <location>
        <begin position="350"/>
        <end position="362"/>
    </location>
</feature>
<dbReference type="GO" id="GO:0097320">
    <property type="term" value="P:plasma membrane tubulation"/>
    <property type="evidence" value="ECO:0007669"/>
    <property type="project" value="TreeGrafter"/>
</dbReference>
<dbReference type="InterPro" id="IPR046982">
    <property type="entry name" value="BIN3/RVS161-like"/>
</dbReference>
<feature type="compositionally biased region" description="Polar residues" evidence="4">
    <location>
        <begin position="413"/>
        <end position="423"/>
    </location>
</feature>
<evidence type="ECO:0000313" key="9">
    <source>
        <dbReference type="Proteomes" id="UP000230605"/>
    </source>
</evidence>
<keyword evidence="10" id="KW-1185">Reference proteome</keyword>
<dbReference type="SUPFAM" id="SSF50044">
    <property type="entry name" value="SH3-domain"/>
    <property type="match status" value="1"/>
</dbReference>
<feature type="compositionally biased region" description="Polar residues" evidence="4">
    <location>
        <begin position="324"/>
        <end position="337"/>
    </location>
</feature>
<dbReference type="PANTHER" id="PTHR47174:SF2">
    <property type="entry name" value="SH3 DOMAIN SIGNALLING PROTEIN (AFU_ORTHOLOGUE AFUA_5G07670)"/>
    <property type="match status" value="1"/>
</dbReference>
<dbReference type="SMART" id="SM00326">
    <property type="entry name" value="SH3"/>
    <property type="match status" value="1"/>
</dbReference>
<dbReference type="InterPro" id="IPR004148">
    <property type="entry name" value="BAR_dom"/>
</dbReference>
<evidence type="ECO:0000256" key="4">
    <source>
        <dbReference type="SAM" id="MobiDB-lite"/>
    </source>
</evidence>
<feature type="compositionally biased region" description="Polar residues" evidence="4">
    <location>
        <begin position="81"/>
        <end position="91"/>
    </location>
</feature>